<organism evidence="14 15">
    <name type="scientific">Hydrogenophaga electricum</name>
    <dbReference type="NCBI Taxonomy" id="1230953"/>
    <lineage>
        <taxon>Bacteria</taxon>
        <taxon>Pseudomonadati</taxon>
        <taxon>Pseudomonadota</taxon>
        <taxon>Betaproteobacteria</taxon>
        <taxon>Burkholderiales</taxon>
        <taxon>Comamonadaceae</taxon>
        <taxon>Hydrogenophaga</taxon>
    </lineage>
</organism>
<comment type="subcellular location">
    <subcellularLocation>
        <location evidence="12">Cytoplasm</location>
    </subcellularLocation>
</comment>
<evidence type="ECO:0000313" key="15">
    <source>
        <dbReference type="Proteomes" id="UP001156903"/>
    </source>
</evidence>
<feature type="site" description="Part of a proton relay during catalysis" evidence="12">
    <location>
        <position position="117"/>
    </location>
</feature>
<keyword evidence="8 12" id="KW-0457">Lysine biosynthesis</keyword>
<sequence length="302" mass="31420">MPVSASASAPAPLFQGLWIPLVTPLREGRIDHDAAARLTRRLCADGITGLVVCGSTGEAAALDADEQLALLDTVTEAASGLPVVMGLSGYHLPETLQWVRTLARRPLAGLLVPAPHYIRPGQAGALHWFQAIADAAAAPLIVYDIPYRTGAVLERDTLLTLATHPNIRAIKDCGGDAAKTQALIADGRLDVLAGEDIQLFSTVALGGRGAIAASAHLATAAFARVIALLQAGELAAARAMWQPLLPLVEAAFAQPNPGPVKAWLAERGEIGAELRPPMMPPSAAWRAQSLNLPARLAAARGG</sequence>
<keyword evidence="6 12" id="KW-0028">Amino-acid biosynthesis</keyword>
<dbReference type="SUPFAM" id="SSF51569">
    <property type="entry name" value="Aldolase"/>
    <property type="match status" value="1"/>
</dbReference>
<dbReference type="InterPro" id="IPR013785">
    <property type="entry name" value="Aldolase_TIM"/>
</dbReference>
<dbReference type="Pfam" id="PF00701">
    <property type="entry name" value="DHDPS"/>
    <property type="match status" value="1"/>
</dbReference>
<dbReference type="InterPro" id="IPR020624">
    <property type="entry name" value="Schiff_base-form_aldolases_CS"/>
</dbReference>
<proteinExistence type="inferred from homology"/>
<keyword evidence="15" id="KW-1185">Reference proteome</keyword>
<keyword evidence="10 12" id="KW-0704">Schiff base</keyword>
<dbReference type="NCBIfam" id="TIGR00674">
    <property type="entry name" value="dapA"/>
    <property type="match status" value="1"/>
</dbReference>
<dbReference type="Proteomes" id="UP001156903">
    <property type="component" value="Unassembled WGS sequence"/>
</dbReference>
<evidence type="ECO:0000256" key="7">
    <source>
        <dbReference type="ARBA" id="ARBA00022915"/>
    </source>
</evidence>
<dbReference type="PRINTS" id="PR00146">
    <property type="entry name" value="DHPICSNTHASE"/>
</dbReference>
<evidence type="ECO:0000256" key="6">
    <source>
        <dbReference type="ARBA" id="ARBA00022605"/>
    </source>
</evidence>
<dbReference type="PANTHER" id="PTHR12128:SF66">
    <property type="entry name" value="4-HYDROXY-2-OXOGLUTARATE ALDOLASE, MITOCHONDRIAL"/>
    <property type="match status" value="1"/>
</dbReference>
<evidence type="ECO:0000256" key="5">
    <source>
        <dbReference type="ARBA" id="ARBA00022490"/>
    </source>
</evidence>
<gene>
    <name evidence="14" type="primary">dapA_2</name>
    <name evidence="12" type="synonym">dapA</name>
    <name evidence="14" type="ORF">GCM10007935_24120</name>
</gene>
<dbReference type="InterPro" id="IPR002220">
    <property type="entry name" value="DapA-like"/>
</dbReference>
<keyword evidence="9 12" id="KW-0456">Lyase</keyword>
<comment type="caution">
    <text evidence="12">Was originally thought to be a dihydrodipicolinate synthase (DHDPS), catalyzing the condensation of (S)-aspartate-beta-semialdehyde [(S)-ASA] and pyruvate to dihydrodipicolinate (DHDP). However, it was shown in E.coli that the product of the enzymatic reaction is not dihydrodipicolinate but in fact (4S)-4-hydroxy-2,3,4,5-tetrahydro-(2S)-dipicolinic acid (HTPA), and that the consecutive dehydration reaction leading to DHDP is not spontaneous but catalyzed by DapB.</text>
</comment>
<feature type="active site" description="Schiff-base intermediate with substrate" evidence="12">
    <location>
        <position position="171"/>
    </location>
</feature>
<dbReference type="PANTHER" id="PTHR12128">
    <property type="entry name" value="DIHYDRODIPICOLINATE SYNTHASE"/>
    <property type="match status" value="1"/>
</dbReference>
<dbReference type="PROSITE" id="PS00666">
    <property type="entry name" value="DHDPS_2"/>
    <property type="match status" value="1"/>
</dbReference>
<evidence type="ECO:0000256" key="3">
    <source>
        <dbReference type="ARBA" id="ARBA00007592"/>
    </source>
</evidence>
<accession>A0ABQ6C4D4</accession>
<dbReference type="SMART" id="SM01130">
    <property type="entry name" value="DHDPS"/>
    <property type="match status" value="1"/>
</dbReference>
<evidence type="ECO:0000256" key="1">
    <source>
        <dbReference type="ARBA" id="ARBA00003294"/>
    </source>
</evidence>
<comment type="catalytic activity">
    <reaction evidence="11 12">
        <text>L-aspartate 4-semialdehyde + pyruvate = (2S,4S)-4-hydroxy-2,3,4,5-tetrahydrodipicolinate + H2O + H(+)</text>
        <dbReference type="Rhea" id="RHEA:34171"/>
        <dbReference type="ChEBI" id="CHEBI:15361"/>
        <dbReference type="ChEBI" id="CHEBI:15377"/>
        <dbReference type="ChEBI" id="CHEBI:15378"/>
        <dbReference type="ChEBI" id="CHEBI:67139"/>
        <dbReference type="ChEBI" id="CHEBI:537519"/>
        <dbReference type="EC" id="4.3.3.7"/>
    </reaction>
</comment>
<evidence type="ECO:0000256" key="4">
    <source>
        <dbReference type="ARBA" id="ARBA00012086"/>
    </source>
</evidence>
<evidence type="ECO:0000256" key="10">
    <source>
        <dbReference type="ARBA" id="ARBA00023270"/>
    </source>
</evidence>
<dbReference type="InterPro" id="IPR005263">
    <property type="entry name" value="DapA"/>
</dbReference>
<feature type="site" description="Part of a proton relay during catalysis" evidence="12">
    <location>
        <position position="55"/>
    </location>
</feature>
<dbReference type="EC" id="4.3.3.7" evidence="4 12"/>
<reference evidence="15" key="1">
    <citation type="journal article" date="2019" name="Int. J. Syst. Evol. Microbiol.">
        <title>The Global Catalogue of Microorganisms (GCM) 10K type strain sequencing project: providing services to taxonomists for standard genome sequencing and annotation.</title>
        <authorList>
            <consortium name="The Broad Institute Genomics Platform"/>
            <consortium name="The Broad Institute Genome Sequencing Center for Infectious Disease"/>
            <person name="Wu L."/>
            <person name="Ma J."/>
        </authorList>
    </citation>
    <scope>NUCLEOTIDE SEQUENCE [LARGE SCALE GENOMIC DNA]</scope>
    <source>
        <strain evidence="15">NBRC 109341</strain>
    </source>
</reference>
<evidence type="ECO:0000256" key="8">
    <source>
        <dbReference type="ARBA" id="ARBA00023154"/>
    </source>
</evidence>
<dbReference type="PIRSF" id="PIRSF001365">
    <property type="entry name" value="DHDPS"/>
    <property type="match status" value="1"/>
</dbReference>
<comment type="subunit">
    <text evidence="12">Homotetramer; dimer of dimers.</text>
</comment>
<evidence type="ECO:0000313" key="14">
    <source>
        <dbReference type="EMBL" id="GLS14979.1"/>
    </source>
</evidence>
<evidence type="ECO:0000256" key="9">
    <source>
        <dbReference type="ARBA" id="ARBA00023239"/>
    </source>
</evidence>
<feature type="binding site" evidence="12">
    <location>
        <position position="56"/>
    </location>
    <ligand>
        <name>pyruvate</name>
        <dbReference type="ChEBI" id="CHEBI:15361"/>
    </ligand>
</feature>
<dbReference type="HAMAP" id="MF_00418">
    <property type="entry name" value="DapA"/>
    <property type="match status" value="1"/>
</dbReference>
<keyword evidence="7 12" id="KW-0220">Diaminopimelate biosynthesis</keyword>
<comment type="caution">
    <text evidence="14">The sequence shown here is derived from an EMBL/GenBank/DDBJ whole genome shotgun (WGS) entry which is preliminary data.</text>
</comment>
<dbReference type="EMBL" id="BSPB01000018">
    <property type="protein sequence ID" value="GLS14979.1"/>
    <property type="molecule type" value="Genomic_DNA"/>
</dbReference>
<feature type="active site" description="Proton donor/acceptor" evidence="12">
    <location>
        <position position="143"/>
    </location>
</feature>
<dbReference type="Gene3D" id="3.20.20.70">
    <property type="entry name" value="Aldolase class I"/>
    <property type="match status" value="1"/>
</dbReference>
<evidence type="ECO:0000256" key="12">
    <source>
        <dbReference type="HAMAP-Rule" id="MF_00418"/>
    </source>
</evidence>
<feature type="binding site" evidence="12">
    <location>
        <position position="211"/>
    </location>
    <ligand>
        <name>pyruvate</name>
        <dbReference type="ChEBI" id="CHEBI:15361"/>
    </ligand>
</feature>
<evidence type="ECO:0000256" key="11">
    <source>
        <dbReference type="ARBA" id="ARBA00047836"/>
    </source>
</evidence>
<keyword evidence="5 12" id="KW-0963">Cytoplasm</keyword>
<dbReference type="InterPro" id="IPR020625">
    <property type="entry name" value="Schiff_base-form_aldolases_AS"/>
</dbReference>
<comment type="function">
    <text evidence="1 12">Catalyzes the condensation of (S)-aspartate-beta-semialdehyde [(S)-ASA] and pyruvate to 4-hydroxy-tetrahydrodipicolinate (HTPA).</text>
</comment>
<evidence type="ECO:0000256" key="13">
    <source>
        <dbReference type="PIRNR" id="PIRNR001365"/>
    </source>
</evidence>
<dbReference type="PROSITE" id="PS00665">
    <property type="entry name" value="DHDPS_1"/>
    <property type="match status" value="1"/>
</dbReference>
<evidence type="ECO:0000256" key="2">
    <source>
        <dbReference type="ARBA" id="ARBA00005120"/>
    </source>
</evidence>
<comment type="pathway">
    <text evidence="2 12">Amino-acid biosynthesis; L-lysine biosynthesis via DAP pathway; (S)-tetrahydrodipicolinate from L-aspartate: step 3/4.</text>
</comment>
<name>A0ABQ6C4D4_9BURK</name>
<comment type="similarity">
    <text evidence="3 12 13">Belongs to the DapA family.</text>
</comment>
<protein>
    <recommendedName>
        <fullName evidence="4 12">4-hydroxy-tetrahydrodipicolinate synthase</fullName>
        <shortName evidence="12">HTPA synthase</shortName>
        <ecNumber evidence="4 12">4.3.3.7</ecNumber>
    </recommendedName>
</protein>